<proteinExistence type="predicted"/>
<dbReference type="Pfam" id="PF20866">
    <property type="entry name" value="MdcG_N"/>
    <property type="match status" value="1"/>
</dbReference>
<evidence type="ECO:0000313" key="6">
    <source>
        <dbReference type="Proteomes" id="UP000677515"/>
    </source>
</evidence>
<evidence type="ECO:0000256" key="2">
    <source>
        <dbReference type="ARBA" id="ARBA00022695"/>
    </source>
</evidence>
<name>A0ABN6DEW4_ERWRD</name>
<gene>
    <name evidence="5" type="ORF">ERHA53_06980</name>
</gene>
<evidence type="ECO:0000256" key="1">
    <source>
        <dbReference type="ARBA" id="ARBA00022679"/>
    </source>
</evidence>
<dbReference type="InterPro" id="IPR017557">
    <property type="entry name" value="Holo-ACP_synthase"/>
</dbReference>
<evidence type="ECO:0000259" key="4">
    <source>
        <dbReference type="Pfam" id="PF20866"/>
    </source>
</evidence>
<dbReference type="InterPro" id="IPR049180">
    <property type="entry name" value="MdcG_C"/>
</dbReference>
<dbReference type="GeneID" id="99865002"/>
<dbReference type="EMBL" id="AP024329">
    <property type="protein sequence ID" value="BCQ33355.1"/>
    <property type="molecule type" value="Genomic_DNA"/>
</dbReference>
<dbReference type="RefSeq" id="WP_159337367.1">
    <property type="nucleotide sequence ID" value="NZ_AP024329.1"/>
</dbReference>
<dbReference type="InterPro" id="IPR048903">
    <property type="entry name" value="MdcG_N"/>
</dbReference>
<dbReference type="Proteomes" id="UP000677515">
    <property type="component" value="Chromosome"/>
</dbReference>
<protein>
    <submittedName>
        <fullName evidence="5">Malonate decarboxylase holo-ACP synthase</fullName>
    </submittedName>
</protein>
<dbReference type="NCBIfam" id="TIGR03135">
    <property type="entry name" value="malonate_mdcG"/>
    <property type="match status" value="1"/>
</dbReference>
<keyword evidence="2" id="KW-0548">Nucleotidyltransferase</keyword>
<dbReference type="NCBIfam" id="NF002332">
    <property type="entry name" value="PRK01293.1"/>
    <property type="match status" value="1"/>
</dbReference>
<feature type="domain" description="Phosphoribosyl-dephospho-CoA transferase MdcG N-terminal" evidence="4">
    <location>
        <begin position="5"/>
        <end position="75"/>
    </location>
</feature>
<sequence length="203" mass="22893">MTITPHDLIWIRTADAMEGDLPDWVASQWRRTLPLVVRRDHDQDGRIPVGVRGLLRDQRAAGWVAAKHVVRTLSPEALSVAEHLLASPFVSQPPVQAAIQLAQQRWWWTWGITGSVGYALATEIPVLHNDSDLDLLIRCPEPVAQQELERWQQFVSQLPCRVDTQVEVPQGAFALSEWLRDGRVLLKTNAGPRITTQPWSVIP</sequence>
<accession>A0ABN6DEW4</accession>
<organism evidence="5 6">
    <name type="scientific">Erwinia rhapontici</name>
    <name type="common">Pectobacterium rhapontici</name>
    <dbReference type="NCBI Taxonomy" id="55212"/>
    <lineage>
        <taxon>Bacteria</taxon>
        <taxon>Pseudomonadati</taxon>
        <taxon>Pseudomonadota</taxon>
        <taxon>Gammaproteobacteria</taxon>
        <taxon>Enterobacterales</taxon>
        <taxon>Erwiniaceae</taxon>
        <taxon>Erwinia</taxon>
    </lineage>
</organism>
<evidence type="ECO:0000259" key="3">
    <source>
        <dbReference type="Pfam" id="PF10620"/>
    </source>
</evidence>
<evidence type="ECO:0000313" key="5">
    <source>
        <dbReference type="EMBL" id="BCQ33355.1"/>
    </source>
</evidence>
<keyword evidence="6" id="KW-1185">Reference proteome</keyword>
<feature type="domain" description="Phosphoribosyl-dephospho-CoA transferase MdcG C-terminal" evidence="3">
    <location>
        <begin position="92"/>
        <end position="198"/>
    </location>
</feature>
<dbReference type="Pfam" id="PF10620">
    <property type="entry name" value="MdcG"/>
    <property type="match status" value="1"/>
</dbReference>
<reference evidence="5 6" key="1">
    <citation type="submission" date="2021-01" db="EMBL/GenBank/DDBJ databases">
        <title>Complete genome sequence of Erwinia rhapontici MAFF 311153.</title>
        <authorList>
            <person name="Morohoshi T."/>
            <person name="Someya N."/>
        </authorList>
    </citation>
    <scope>NUCLEOTIDE SEQUENCE [LARGE SCALE GENOMIC DNA]</scope>
    <source>
        <strain evidence="5 6">MAFF 311153</strain>
    </source>
</reference>
<keyword evidence="1" id="KW-0808">Transferase</keyword>